<protein>
    <recommendedName>
        <fullName evidence="15">Transport integral membrane protein</fullName>
    </recommendedName>
</protein>
<dbReference type="PANTHER" id="PTHR34820:SF4">
    <property type="entry name" value="INNER MEMBRANE PROTEIN YEBZ"/>
    <property type="match status" value="1"/>
</dbReference>
<dbReference type="GO" id="GO:0042597">
    <property type="term" value="C:periplasmic space"/>
    <property type="evidence" value="ECO:0007669"/>
    <property type="project" value="InterPro"/>
</dbReference>
<dbReference type="RefSeq" id="WP_163749637.1">
    <property type="nucleotide sequence ID" value="NZ_AP022596.1"/>
</dbReference>
<keyword evidence="8 9" id="KW-0472">Membrane</keyword>
<evidence type="ECO:0000256" key="10">
    <source>
        <dbReference type="SAM" id="SignalP"/>
    </source>
</evidence>
<evidence type="ECO:0000256" key="1">
    <source>
        <dbReference type="ARBA" id="ARBA00004651"/>
    </source>
</evidence>
<sequence>MRRLTALLVAALALPTLSVIAAAPAAAHAVLVASDPTDGARLSVAPARVTLTFDEPIRLVTNGVRVISDTGVRVDTGPTLAANGTTIVLPLEANLPEGSYTATWDVISADTHEVAGSVSFGVGRDARAGPAGLDRANHKAGEIAAALARGGQFVGLVLGLGIVLVCAALWPWTLRVQATRTLCAVGLALLLGASLAELVIVAGHDTTIAGRQEFVVLARTLIAGLLVAIVPRSIREPRRAGFTAIGVLGAAVSATIAVDGHAGAGTDALLATLATTAHVCAMTVWLGGLVALCLVVLPSQHTDNLRRWSSTAFICVGVLVATGFYQGWRQVAPVEALWSTTYGLTLCLKVCIVCVMVVIAYLARRRLTPTRLRRMVPLEAAVGVIVLVVTMVLVASPPARTSFGPPITLDAPLDNERHVHVAISSTRRGPTTIRATVLDSSGRPAPALSLAGTLSSREAQIPSLPVDFTLETNDWVSTYASAPRPGLWTLRLTVRLGPTDAIVTSAGFQVW</sequence>
<dbReference type="PANTHER" id="PTHR34820">
    <property type="entry name" value="INNER MEMBRANE PROTEIN YEBZ"/>
    <property type="match status" value="1"/>
</dbReference>
<reference evidence="13 14" key="1">
    <citation type="journal article" date="2019" name="Emerg. Microbes Infect.">
        <title>Comprehensive subspecies identification of 175 nontuberculous mycobacteria species based on 7547 genomic profiles.</title>
        <authorList>
            <person name="Matsumoto Y."/>
            <person name="Kinjo T."/>
            <person name="Motooka D."/>
            <person name="Nabeya D."/>
            <person name="Jung N."/>
            <person name="Uechi K."/>
            <person name="Horii T."/>
            <person name="Iida T."/>
            <person name="Fujita J."/>
            <person name="Nakamura S."/>
        </authorList>
    </citation>
    <scope>NUCLEOTIDE SEQUENCE [LARGE SCALE GENOMIC DNA]</scope>
    <source>
        <strain evidence="13 14">JCM 30396</strain>
    </source>
</reference>
<dbReference type="GO" id="GO:0005507">
    <property type="term" value="F:copper ion binding"/>
    <property type="evidence" value="ECO:0007669"/>
    <property type="project" value="InterPro"/>
</dbReference>
<evidence type="ECO:0000313" key="13">
    <source>
        <dbReference type="EMBL" id="BBY65575.1"/>
    </source>
</evidence>
<evidence type="ECO:0000256" key="6">
    <source>
        <dbReference type="ARBA" id="ARBA00022989"/>
    </source>
</evidence>
<feature type="domain" description="Copper resistance protein D" evidence="12">
    <location>
        <begin position="305"/>
        <end position="393"/>
    </location>
</feature>
<evidence type="ECO:0000256" key="5">
    <source>
        <dbReference type="ARBA" id="ARBA00022729"/>
    </source>
</evidence>
<dbReference type="InterPro" id="IPR008457">
    <property type="entry name" value="Cu-R_CopD_dom"/>
</dbReference>
<dbReference type="KEGG" id="mhev:MHEL_38180"/>
<comment type="subcellular location">
    <subcellularLocation>
        <location evidence="1">Cell membrane</location>
        <topology evidence="1">Multi-pass membrane protein</topology>
    </subcellularLocation>
</comment>
<accession>A0A7I7TB57</accession>
<evidence type="ECO:0000259" key="12">
    <source>
        <dbReference type="Pfam" id="PF05425"/>
    </source>
</evidence>
<feature type="transmembrane region" description="Helical" evidence="9">
    <location>
        <begin position="340"/>
        <end position="363"/>
    </location>
</feature>
<dbReference type="AlphaFoldDB" id="A0A7I7TB57"/>
<dbReference type="InterPro" id="IPR014756">
    <property type="entry name" value="Ig_E-set"/>
</dbReference>
<evidence type="ECO:0000256" key="8">
    <source>
        <dbReference type="ARBA" id="ARBA00023136"/>
    </source>
</evidence>
<dbReference type="InterPro" id="IPR007348">
    <property type="entry name" value="CopC_dom"/>
</dbReference>
<evidence type="ECO:0008006" key="15">
    <source>
        <dbReference type="Google" id="ProtNLM"/>
    </source>
</evidence>
<feature type="transmembrane region" description="Helical" evidence="9">
    <location>
        <begin position="182"/>
        <end position="202"/>
    </location>
</feature>
<feature type="chain" id="PRO_5038460583" description="Transport integral membrane protein" evidence="10">
    <location>
        <begin position="22"/>
        <end position="511"/>
    </location>
</feature>
<dbReference type="Gene3D" id="2.60.40.1220">
    <property type="match status" value="1"/>
</dbReference>
<keyword evidence="2" id="KW-1003">Cell membrane</keyword>
<dbReference type="InterPro" id="IPR032694">
    <property type="entry name" value="CopC/D"/>
</dbReference>
<feature type="signal peptide" evidence="10">
    <location>
        <begin position="1"/>
        <end position="21"/>
    </location>
</feature>
<keyword evidence="5 10" id="KW-0732">Signal</keyword>
<feature type="transmembrane region" description="Helical" evidence="9">
    <location>
        <begin position="242"/>
        <end position="262"/>
    </location>
</feature>
<keyword evidence="6 9" id="KW-1133">Transmembrane helix</keyword>
<proteinExistence type="predicted"/>
<keyword evidence="7" id="KW-0186">Copper</keyword>
<evidence type="ECO:0000259" key="11">
    <source>
        <dbReference type="Pfam" id="PF04234"/>
    </source>
</evidence>
<evidence type="ECO:0000256" key="4">
    <source>
        <dbReference type="ARBA" id="ARBA00022723"/>
    </source>
</evidence>
<gene>
    <name evidence="13" type="ORF">MHEL_38180</name>
</gene>
<feature type="transmembrane region" description="Helical" evidence="9">
    <location>
        <begin position="309"/>
        <end position="328"/>
    </location>
</feature>
<keyword evidence="3 9" id="KW-0812">Transmembrane</keyword>
<evidence type="ECO:0000256" key="2">
    <source>
        <dbReference type="ARBA" id="ARBA00022475"/>
    </source>
</evidence>
<feature type="transmembrane region" description="Helical" evidence="9">
    <location>
        <begin position="153"/>
        <end position="170"/>
    </location>
</feature>
<dbReference type="GO" id="GO:0046688">
    <property type="term" value="P:response to copper ion"/>
    <property type="evidence" value="ECO:0007669"/>
    <property type="project" value="InterPro"/>
</dbReference>
<dbReference type="InterPro" id="IPR014755">
    <property type="entry name" value="Cu-Rt/internalin_Ig-like"/>
</dbReference>
<evidence type="ECO:0000313" key="14">
    <source>
        <dbReference type="Proteomes" id="UP000467148"/>
    </source>
</evidence>
<evidence type="ECO:0000256" key="3">
    <source>
        <dbReference type="ARBA" id="ARBA00022692"/>
    </source>
</evidence>
<feature type="domain" description="CopC" evidence="11">
    <location>
        <begin position="28"/>
        <end position="122"/>
    </location>
</feature>
<dbReference type="Pfam" id="PF05425">
    <property type="entry name" value="CopD"/>
    <property type="match status" value="1"/>
</dbReference>
<feature type="transmembrane region" description="Helical" evidence="9">
    <location>
        <begin position="214"/>
        <end position="230"/>
    </location>
</feature>
<name>A0A7I7TB57_9MYCO</name>
<dbReference type="GO" id="GO:0006825">
    <property type="term" value="P:copper ion transport"/>
    <property type="evidence" value="ECO:0007669"/>
    <property type="project" value="InterPro"/>
</dbReference>
<dbReference type="GO" id="GO:0005886">
    <property type="term" value="C:plasma membrane"/>
    <property type="evidence" value="ECO:0007669"/>
    <property type="project" value="UniProtKB-SubCell"/>
</dbReference>
<dbReference type="SUPFAM" id="SSF81296">
    <property type="entry name" value="E set domains"/>
    <property type="match status" value="1"/>
</dbReference>
<feature type="transmembrane region" description="Helical" evidence="9">
    <location>
        <begin position="375"/>
        <end position="395"/>
    </location>
</feature>
<dbReference type="Pfam" id="PF04234">
    <property type="entry name" value="CopC"/>
    <property type="match status" value="1"/>
</dbReference>
<evidence type="ECO:0000256" key="7">
    <source>
        <dbReference type="ARBA" id="ARBA00023008"/>
    </source>
</evidence>
<feature type="transmembrane region" description="Helical" evidence="9">
    <location>
        <begin position="268"/>
        <end position="297"/>
    </location>
</feature>
<evidence type="ECO:0000256" key="9">
    <source>
        <dbReference type="SAM" id="Phobius"/>
    </source>
</evidence>
<organism evidence="13 14">
    <name type="scientific">Mycolicibacterium helvum</name>
    <dbReference type="NCBI Taxonomy" id="1534349"/>
    <lineage>
        <taxon>Bacteria</taxon>
        <taxon>Bacillati</taxon>
        <taxon>Actinomycetota</taxon>
        <taxon>Actinomycetes</taxon>
        <taxon>Mycobacteriales</taxon>
        <taxon>Mycobacteriaceae</taxon>
        <taxon>Mycolicibacterium</taxon>
    </lineage>
</organism>
<keyword evidence="4" id="KW-0479">Metal-binding</keyword>
<keyword evidence="14" id="KW-1185">Reference proteome</keyword>
<dbReference type="Proteomes" id="UP000467148">
    <property type="component" value="Chromosome"/>
</dbReference>
<dbReference type="EMBL" id="AP022596">
    <property type="protein sequence ID" value="BBY65575.1"/>
    <property type="molecule type" value="Genomic_DNA"/>
</dbReference>